<accession>A0ABM7WDD4</accession>
<evidence type="ECO:0000313" key="2">
    <source>
        <dbReference type="EMBL" id="BDD88974.1"/>
    </source>
</evidence>
<feature type="transmembrane region" description="Helical" evidence="1">
    <location>
        <begin position="12"/>
        <end position="35"/>
    </location>
</feature>
<protein>
    <recommendedName>
        <fullName evidence="4">DUF485 domain-containing protein</fullName>
    </recommendedName>
</protein>
<proteinExistence type="predicted"/>
<dbReference type="Proteomes" id="UP000830055">
    <property type="component" value="Chromosome"/>
</dbReference>
<keyword evidence="3" id="KW-1185">Reference proteome</keyword>
<dbReference type="EMBL" id="AP025516">
    <property type="protein sequence ID" value="BDD88974.1"/>
    <property type="molecule type" value="Genomic_DNA"/>
</dbReference>
<organism evidence="2 3">
    <name type="scientific">Desulfofustis limnaeus</name>
    <dbReference type="NCBI Taxonomy" id="2740163"/>
    <lineage>
        <taxon>Bacteria</taxon>
        <taxon>Pseudomonadati</taxon>
        <taxon>Thermodesulfobacteriota</taxon>
        <taxon>Desulfobulbia</taxon>
        <taxon>Desulfobulbales</taxon>
        <taxon>Desulfocapsaceae</taxon>
        <taxon>Desulfofustis</taxon>
    </lineage>
</organism>
<evidence type="ECO:0000313" key="3">
    <source>
        <dbReference type="Proteomes" id="UP000830055"/>
    </source>
</evidence>
<evidence type="ECO:0000256" key="1">
    <source>
        <dbReference type="SAM" id="Phobius"/>
    </source>
</evidence>
<feature type="transmembrane region" description="Helical" evidence="1">
    <location>
        <begin position="47"/>
        <end position="64"/>
    </location>
</feature>
<keyword evidence="1" id="KW-1133">Transmembrane helix</keyword>
<keyword evidence="1" id="KW-0812">Transmembrane</keyword>
<gene>
    <name evidence="2" type="ORF">DPPLL_33390</name>
</gene>
<keyword evidence="1" id="KW-0472">Membrane</keyword>
<name>A0ABM7WDD4_9BACT</name>
<reference evidence="2 3" key="1">
    <citation type="submission" date="2022-01" db="EMBL/GenBank/DDBJ databases">
        <title>Desulfofustis limnae sp. nov., a novel mesophilic sulfate-reducing bacterium isolated from marsh soil.</title>
        <authorList>
            <person name="Watanabe M."/>
            <person name="Takahashi A."/>
            <person name="Kojima H."/>
            <person name="Fukui M."/>
        </authorList>
    </citation>
    <scope>NUCLEOTIDE SEQUENCE [LARGE SCALE GENOMIC DNA]</scope>
    <source>
        <strain evidence="2 3">PPLL</strain>
    </source>
</reference>
<evidence type="ECO:0008006" key="4">
    <source>
        <dbReference type="Google" id="ProtNLM"/>
    </source>
</evidence>
<dbReference type="RefSeq" id="WP_284152302.1">
    <property type="nucleotide sequence ID" value="NZ_AP025516.1"/>
</dbReference>
<sequence>MNSAYKKEIRYTLIFSVLLLICGHLGLLFVAFPSLQNKMVFGFPSQYIIPVLMGWLGLMVVVYFQAKLCNDLDDEIEALNDSTGHIR</sequence>